<accession>A0A239WQP9</accession>
<dbReference type="Pfam" id="PF19263">
    <property type="entry name" value="DUF5906"/>
    <property type="match status" value="1"/>
</dbReference>
<dbReference type="Proteomes" id="UP000215144">
    <property type="component" value="Chromosome 1"/>
</dbReference>
<dbReference type="GO" id="GO:0005524">
    <property type="term" value="F:ATP binding"/>
    <property type="evidence" value="ECO:0007669"/>
    <property type="project" value="UniProtKB-KW"/>
</dbReference>
<dbReference type="InterPro" id="IPR045455">
    <property type="entry name" value="NrS-1_pol-like_helicase"/>
</dbReference>
<evidence type="ECO:0000256" key="1">
    <source>
        <dbReference type="ARBA" id="ARBA00022741"/>
    </source>
</evidence>
<dbReference type="InterPro" id="IPR006500">
    <property type="entry name" value="Helicase_put_C_phage/plasmid"/>
</dbReference>
<dbReference type="NCBIfam" id="TIGR01613">
    <property type="entry name" value="primase_Cterm"/>
    <property type="match status" value="1"/>
</dbReference>
<dbReference type="InterPro" id="IPR014818">
    <property type="entry name" value="Phage/plasmid_primase_P4_C"/>
</dbReference>
<dbReference type="SMART" id="SM00942">
    <property type="entry name" value="PriCT_1"/>
    <property type="match status" value="1"/>
</dbReference>
<evidence type="ECO:0000256" key="3">
    <source>
        <dbReference type="ARBA" id="ARBA00022840"/>
    </source>
</evidence>
<dbReference type="InterPro" id="IPR027417">
    <property type="entry name" value="P-loop_NTPase"/>
</dbReference>
<reference evidence="5 6" key="1">
    <citation type="submission" date="2017-06" db="EMBL/GenBank/DDBJ databases">
        <authorList>
            <consortium name="Pathogen Informatics"/>
        </authorList>
    </citation>
    <scope>NUCLEOTIDE SEQUENCE [LARGE SCALE GENOMIC DNA]</scope>
    <source>
        <strain evidence="5 6">NCTC11291</strain>
    </source>
</reference>
<dbReference type="PANTHER" id="PTHR35372">
    <property type="entry name" value="ATP BINDING PROTEIN-RELATED"/>
    <property type="match status" value="1"/>
</dbReference>
<gene>
    <name evidence="5" type="ORF">SAMEA4504048_00635</name>
</gene>
<dbReference type="GO" id="GO:0016787">
    <property type="term" value="F:hydrolase activity"/>
    <property type="evidence" value="ECO:0007669"/>
    <property type="project" value="UniProtKB-KW"/>
</dbReference>
<evidence type="ECO:0000256" key="2">
    <source>
        <dbReference type="ARBA" id="ARBA00022801"/>
    </source>
</evidence>
<keyword evidence="1" id="KW-0547">Nucleotide-binding</keyword>
<evidence type="ECO:0000259" key="4">
    <source>
        <dbReference type="PROSITE" id="PS51206"/>
    </source>
</evidence>
<dbReference type="Gene3D" id="3.40.50.300">
    <property type="entry name" value="P-loop containing nucleotide triphosphate hydrolases"/>
    <property type="match status" value="1"/>
</dbReference>
<dbReference type="PROSITE" id="PS51206">
    <property type="entry name" value="SF3_HELICASE_1"/>
    <property type="match status" value="1"/>
</dbReference>
<dbReference type="InterPro" id="IPR014820">
    <property type="entry name" value="PriCT_1"/>
</dbReference>
<protein>
    <submittedName>
        <fullName evidence="5">Putative phage-related protein</fullName>
    </submittedName>
</protein>
<dbReference type="InterPro" id="IPR014015">
    <property type="entry name" value="Helicase_SF3_DNA-vir"/>
</dbReference>
<dbReference type="InterPro" id="IPR051620">
    <property type="entry name" value="ORF904-like_C"/>
</dbReference>
<dbReference type="OrthoDB" id="9763644at2"/>
<evidence type="ECO:0000313" key="5">
    <source>
        <dbReference type="EMBL" id="SNV36722.1"/>
    </source>
</evidence>
<dbReference type="SUPFAM" id="SSF52540">
    <property type="entry name" value="P-loop containing nucleoside triphosphate hydrolases"/>
    <property type="match status" value="1"/>
</dbReference>
<dbReference type="KEGG" id="saco:SAME_00635"/>
<dbReference type="RefSeq" id="WP_001160925.1">
    <property type="nucleotide sequence ID" value="NZ_LT906454.1"/>
</dbReference>
<keyword evidence="2" id="KW-0378">Hydrolase</keyword>
<keyword evidence="3" id="KW-0067">ATP-binding</keyword>
<name>A0A239WQP9_STRAI</name>
<feature type="domain" description="SF3 helicase" evidence="4">
    <location>
        <begin position="477"/>
        <end position="636"/>
    </location>
</feature>
<dbReference type="AlphaFoldDB" id="A0A239WQP9"/>
<dbReference type="PANTHER" id="PTHR35372:SF2">
    <property type="entry name" value="SF3 HELICASE DOMAIN-CONTAINING PROTEIN"/>
    <property type="match status" value="1"/>
</dbReference>
<dbReference type="SMART" id="SM00885">
    <property type="entry name" value="D5_N"/>
    <property type="match status" value="1"/>
</dbReference>
<proteinExistence type="predicted"/>
<evidence type="ECO:0000313" key="6">
    <source>
        <dbReference type="Proteomes" id="UP000215144"/>
    </source>
</evidence>
<dbReference type="Pfam" id="PF08706">
    <property type="entry name" value="D5_N"/>
    <property type="match status" value="1"/>
</dbReference>
<sequence>MQFTLSHSGQTGIQTTTVYPHQVMISDKTTLQKVALFDHVAGLFTNSTRSNANFIKSDVLVMDIDNDHTDTPDEWVTEELLKELFADYNFALVTSRNHMVQKGDKAARPKFHIYFQINEVTDKDTYALLKEELVNHYGFFDTNAKDAARFFFGNPNAQVLWHDSWLTIDEDLLDATTTSDDEEDFDADFYQPPIGPITEGSRNSTMSVFAAKILKRLGVTKEARDGFDEQALKCVPPLENAELATIWGSAVRFYNKTIKNSKDYKSPEEFQRESLKPDDYSDVGEAGVLAREYANKLAYTNATDYLFYDGTHWRENKQLALGTVVHFTDAQLAEANTFLESTEKQLQSSGIDEMTIKAGGKRLENAVETPLQLKYLKAYLVAKEFHKFVMKHRDYKNLMAVYNTAKPMLTVELSELDSDDMLLNTPKATYDLRKGTKGQQAHNPDDYITKMTAVSPSDKGHDLWQETLATFFCNDQELIDYVQEIIGMAAIGKVYQEHMIIAYGGGANGKSTFWNTIARVLGSYSGKLSADALTMSNKRNVSPELAELKGKRLVIASEMAEGMRLNTAVVKQITSTDEIQAEKKYKDPFHFVPSHTLVLYTNHLPKVGANDDGTWRRLVVIPFNAKITGRSDIKNFADHLYDHASPAIMSWIIEGAEKAIKANFKTRIPAAVSNSVKAYREANDWLGHFLSDCCEVGDQLTEKSGELYSQYRTYCAKNMEYTRSTTDFYSALDQAGFKRKRTNKGNLILGLKLVDDDYDFLD</sequence>
<dbReference type="EMBL" id="LT906454">
    <property type="protein sequence ID" value="SNV36722.1"/>
    <property type="molecule type" value="Genomic_DNA"/>
</dbReference>
<organism evidence="5 6">
    <name type="scientific">Streptococcus acidominimus</name>
    <dbReference type="NCBI Taxonomy" id="1326"/>
    <lineage>
        <taxon>Bacteria</taxon>
        <taxon>Bacillati</taxon>
        <taxon>Bacillota</taxon>
        <taxon>Bacilli</taxon>
        <taxon>Lactobacillales</taxon>
        <taxon>Streptococcaceae</taxon>
        <taxon>Streptococcus</taxon>
    </lineage>
</organism>